<dbReference type="Pfam" id="PF14235">
    <property type="entry name" value="DUF4337"/>
    <property type="match status" value="1"/>
</dbReference>
<dbReference type="KEGG" id="bcon:NL30_34740"/>
<protein>
    <submittedName>
        <fullName evidence="2">DUF4337 domain-containing protein</fullName>
    </submittedName>
</protein>
<feature type="transmembrane region" description="Helical" evidence="1">
    <location>
        <begin position="145"/>
        <end position="165"/>
    </location>
</feature>
<name>A0A0G3Z442_9BURK</name>
<evidence type="ECO:0000256" key="1">
    <source>
        <dbReference type="SAM" id="Phobius"/>
    </source>
</evidence>
<keyword evidence="1" id="KW-0812">Transmembrane</keyword>
<feature type="transmembrane region" description="Helical" evidence="1">
    <location>
        <begin position="172"/>
        <end position="191"/>
    </location>
</feature>
<dbReference type="EMBL" id="QTQX01000008">
    <property type="protein sequence ID" value="RQT29114.1"/>
    <property type="molecule type" value="Genomic_DNA"/>
</dbReference>
<dbReference type="AlphaFoldDB" id="A0A0G3Z442"/>
<keyword evidence="1" id="KW-0472">Membrane</keyword>
<evidence type="ECO:0000313" key="3">
    <source>
        <dbReference type="Proteomes" id="UP000269271"/>
    </source>
</evidence>
<proteinExistence type="predicted"/>
<evidence type="ECO:0000313" key="2">
    <source>
        <dbReference type="EMBL" id="RQT29114.1"/>
    </source>
</evidence>
<accession>A0A0G3Z442</accession>
<organism evidence="2 3">
    <name type="scientific">Burkholderia contaminans</name>
    <dbReference type="NCBI Taxonomy" id="488447"/>
    <lineage>
        <taxon>Bacteria</taxon>
        <taxon>Pseudomonadati</taxon>
        <taxon>Pseudomonadota</taxon>
        <taxon>Betaproteobacteria</taxon>
        <taxon>Burkholderiales</taxon>
        <taxon>Burkholderiaceae</taxon>
        <taxon>Burkholderia</taxon>
        <taxon>Burkholderia cepacia complex</taxon>
    </lineage>
</organism>
<sequence length="192" mass="21056">MPEDFEVHGPHDHAVEHPAAHEENHGAARIAVMTAVLACVGAISAYQSGAEENFALLHKNEAAIQKTEAANLWGYYQAKGEKQNLAELGAALSQEASPQRKRFEADAARYREEKEPIRKRAEALEQEVVKSNAASEERLHRHHRWAQATTIIQISIALAAITILTRRKWMQHLSMGAAAIGVVLAGLALFGV</sequence>
<comment type="caution">
    <text evidence="2">The sequence shown here is derived from an EMBL/GenBank/DDBJ whole genome shotgun (WGS) entry which is preliminary data.</text>
</comment>
<dbReference type="Proteomes" id="UP000269271">
    <property type="component" value="Unassembled WGS sequence"/>
</dbReference>
<dbReference type="RefSeq" id="WP_046547070.1">
    <property type="nucleotide sequence ID" value="NZ_CABVQL010000004.1"/>
</dbReference>
<keyword evidence="1" id="KW-1133">Transmembrane helix</keyword>
<accession>A0A1C8ZN88</accession>
<dbReference type="InterPro" id="IPR025570">
    <property type="entry name" value="DUF4337"/>
</dbReference>
<gene>
    <name evidence="2" type="ORF">DF037_14190</name>
</gene>
<reference evidence="2 3" key="1">
    <citation type="submission" date="2018-08" db="EMBL/GenBank/DDBJ databases">
        <title>Comparative analysis of Burkholderia isolates from Puerto Rico.</title>
        <authorList>
            <person name="Hall C."/>
            <person name="Sahl J."/>
            <person name="Wagner D."/>
        </authorList>
    </citation>
    <scope>NUCLEOTIDE SEQUENCE [LARGE SCALE GENOMIC DNA]</scope>
    <source>
        <strain evidence="2 3">Bp9001</strain>
    </source>
</reference>